<evidence type="ECO:0000313" key="5">
    <source>
        <dbReference type="Proteomes" id="UP001066276"/>
    </source>
</evidence>
<reference evidence="4" key="1">
    <citation type="journal article" date="2022" name="bioRxiv">
        <title>Sequencing and chromosome-scale assembly of the giantPleurodeles waltlgenome.</title>
        <authorList>
            <person name="Brown T."/>
            <person name="Elewa A."/>
            <person name="Iarovenko S."/>
            <person name="Subramanian E."/>
            <person name="Araus A.J."/>
            <person name="Petzold A."/>
            <person name="Susuki M."/>
            <person name="Suzuki K.-i.T."/>
            <person name="Hayashi T."/>
            <person name="Toyoda A."/>
            <person name="Oliveira C."/>
            <person name="Osipova E."/>
            <person name="Leigh N.D."/>
            <person name="Simon A."/>
            <person name="Yun M.H."/>
        </authorList>
    </citation>
    <scope>NUCLEOTIDE SEQUENCE</scope>
    <source>
        <strain evidence="4">20211129_DDA</strain>
        <tissue evidence="4">Liver</tissue>
    </source>
</reference>
<dbReference type="PANTHER" id="PTHR31809">
    <property type="entry name" value="BUD13 HOMOLOG"/>
    <property type="match status" value="1"/>
</dbReference>
<name>A0AAV7UK56_PLEWA</name>
<dbReference type="EMBL" id="JANPWB010000005">
    <property type="protein sequence ID" value="KAJ1189393.1"/>
    <property type="molecule type" value="Genomic_DNA"/>
</dbReference>
<feature type="region of interest" description="Disordered" evidence="3">
    <location>
        <begin position="24"/>
        <end position="517"/>
    </location>
</feature>
<feature type="compositionally biased region" description="Basic and acidic residues" evidence="3">
    <location>
        <begin position="135"/>
        <end position="148"/>
    </location>
</feature>
<accession>A0AAV7UK56</accession>
<feature type="compositionally biased region" description="Basic and acidic residues" evidence="3">
    <location>
        <begin position="159"/>
        <end position="178"/>
    </location>
</feature>
<feature type="compositionally biased region" description="Basic and acidic residues" evidence="3">
    <location>
        <begin position="298"/>
        <end position="308"/>
    </location>
</feature>
<evidence type="ECO:0000256" key="1">
    <source>
        <dbReference type="ARBA" id="ARBA00011069"/>
    </source>
</evidence>
<dbReference type="Proteomes" id="UP001066276">
    <property type="component" value="Chromosome 3_1"/>
</dbReference>
<comment type="caution">
    <text evidence="4">The sequence shown here is derived from an EMBL/GenBank/DDBJ whole genome shotgun (WGS) entry which is preliminary data.</text>
</comment>
<feature type="compositionally biased region" description="Basic and acidic residues" evidence="3">
    <location>
        <begin position="89"/>
        <end position="125"/>
    </location>
</feature>
<comment type="similarity">
    <text evidence="1">Belongs to the CWC26 family.</text>
</comment>
<feature type="region of interest" description="Disordered" evidence="3">
    <location>
        <begin position="563"/>
        <end position="603"/>
    </location>
</feature>
<feature type="compositionally biased region" description="Basic and acidic residues" evidence="3">
    <location>
        <begin position="459"/>
        <end position="517"/>
    </location>
</feature>
<evidence type="ECO:0000313" key="4">
    <source>
        <dbReference type="EMBL" id="KAJ1189393.1"/>
    </source>
</evidence>
<keyword evidence="5" id="KW-1185">Reference proteome</keyword>
<feature type="compositionally biased region" description="Basic and acidic residues" evidence="3">
    <location>
        <begin position="253"/>
        <end position="267"/>
    </location>
</feature>
<dbReference type="GO" id="GO:0070274">
    <property type="term" value="C:RES complex"/>
    <property type="evidence" value="ECO:0007669"/>
    <property type="project" value="TreeGrafter"/>
</dbReference>
<evidence type="ECO:0000256" key="3">
    <source>
        <dbReference type="SAM" id="MobiDB-lite"/>
    </source>
</evidence>
<feature type="compositionally biased region" description="Basic and acidic residues" evidence="3">
    <location>
        <begin position="202"/>
        <end position="216"/>
    </location>
</feature>
<dbReference type="InterPro" id="IPR051112">
    <property type="entry name" value="CWC26_splicing_factor"/>
</dbReference>
<evidence type="ECO:0000256" key="2">
    <source>
        <dbReference type="ARBA" id="ARBA00014454"/>
    </source>
</evidence>
<dbReference type="GO" id="GO:0000398">
    <property type="term" value="P:mRNA splicing, via spliceosome"/>
    <property type="evidence" value="ECO:0007669"/>
    <property type="project" value="TreeGrafter"/>
</dbReference>
<feature type="compositionally biased region" description="Basic residues" evidence="3">
    <location>
        <begin position="235"/>
        <end position="252"/>
    </location>
</feature>
<dbReference type="AlphaFoldDB" id="A0AAV7UK56"/>
<dbReference type="PANTHER" id="PTHR31809:SF0">
    <property type="entry name" value="BUD13 HOMOLOG"/>
    <property type="match status" value="1"/>
</dbReference>
<dbReference type="InterPro" id="IPR018609">
    <property type="entry name" value="Bud13"/>
</dbReference>
<dbReference type="GO" id="GO:0003723">
    <property type="term" value="F:RNA binding"/>
    <property type="evidence" value="ECO:0007669"/>
    <property type="project" value="TreeGrafter"/>
</dbReference>
<feature type="compositionally biased region" description="Polar residues" evidence="3">
    <location>
        <begin position="426"/>
        <end position="447"/>
    </location>
</feature>
<dbReference type="Pfam" id="PF09736">
    <property type="entry name" value="Bud13"/>
    <property type="match status" value="1"/>
</dbReference>
<proteinExistence type="inferred from homology"/>
<dbReference type="GO" id="GO:0005684">
    <property type="term" value="C:U2-type spliceosomal complex"/>
    <property type="evidence" value="ECO:0007669"/>
    <property type="project" value="TreeGrafter"/>
</dbReference>
<gene>
    <name evidence="4" type="ORF">NDU88_006138</name>
</gene>
<sequence>MAGAGGKTAAAALSKAQYLKRYLGGGAGGAEDGKKKRKKRYPMPGLSRSGGGRGMRIVDDDEEGWKEPAIKQENTVDEEEDLPVVAEFVDERPKEIKLMEEFRSGNKWKVLGDDHEDSQDSDRSLAVKSSASSESRSKSMETEGDCHSTKLSPLRRIRHDSPDSSPSRRTEEHCRDSPESSSPIKAPHDSAQLSPPRKRRHDSSDESPPRKGRLDSPDQSPPRRGFHDSSDQSPTRRRYHNSVHKSPARKGRHDSPDRSPPRRERWASPDIPQLKKGHHDSPDQSPPKKGRQSFPDLSRQRKDGHDSSDTSPPRRGQEASPDQLLSRKGRHDSPDLSPPSKGLRSSPDLSPPRKELPASSKRHKQRDDLPRLKGRRGHPGSDSDLSPPRKRGQSSVTRHGSDSDLSPPRRTLRNSSDSDLSPPRRATTTKGSPSRQRGETAQDNQMLSGGKAGLVVADVLRKEKLDSKRKERENKPLEEESRSAATVFRDKSGRKRDLQAEREEQQREAGVKSQKEEQYARWGQGLAQRQMQQQNVLDAAKEIEKPLARYIDDQDLDQMLREQERDGDPMANFIKKKKVKEEKNKKVRPRYSGPNPPPNRFDLWPGYRWDGVDRSNGFEQKRFARQADKKAVQEIAYKWSVEDM</sequence>
<organism evidence="4 5">
    <name type="scientific">Pleurodeles waltl</name>
    <name type="common">Iberian ribbed newt</name>
    <dbReference type="NCBI Taxonomy" id="8319"/>
    <lineage>
        <taxon>Eukaryota</taxon>
        <taxon>Metazoa</taxon>
        <taxon>Chordata</taxon>
        <taxon>Craniata</taxon>
        <taxon>Vertebrata</taxon>
        <taxon>Euteleostomi</taxon>
        <taxon>Amphibia</taxon>
        <taxon>Batrachia</taxon>
        <taxon>Caudata</taxon>
        <taxon>Salamandroidea</taxon>
        <taxon>Salamandridae</taxon>
        <taxon>Pleurodelinae</taxon>
        <taxon>Pleurodeles</taxon>
    </lineage>
</organism>
<protein>
    <recommendedName>
        <fullName evidence="2">BUD13 homolog</fullName>
    </recommendedName>
</protein>